<protein>
    <submittedName>
        <fullName evidence="1">Uncharacterized protein</fullName>
    </submittedName>
</protein>
<accession>C1GZG7</accession>
<gene>
    <name evidence="1" type="ORF">PAAG_03911</name>
</gene>
<reference evidence="1 2" key="1">
    <citation type="journal article" date="2011" name="PLoS Genet.">
        <title>Comparative genomic analysis of human fungal pathogens causing paracoccidioidomycosis.</title>
        <authorList>
            <person name="Desjardins C.A."/>
            <person name="Champion M.D."/>
            <person name="Holder J.W."/>
            <person name="Muszewska A."/>
            <person name="Goldberg J."/>
            <person name="Bailao A.M."/>
            <person name="Brigido M.M."/>
            <person name="Ferreira M.E."/>
            <person name="Garcia A.M."/>
            <person name="Grynberg M."/>
            <person name="Gujja S."/>
            <person name="Heiman D.I."/>
            <person name="Henn M.R."/>
            <person name="Kodira C.D."/>
            <person name="Leon-Narvaez H."/>
            <person name="Longo L.V."/>
            <person name="Ma L.J."/>
            <person name="Malavazi I."/>
            <person name="Matsuo A.L."/>
            <person name="Morais F.V."/>
            <person name="Pereira M."/>
            <person name="Rodriguez-Brito S."/>
            <person name="Sakthikumar S."/>
            <person name="Salem-Izacc S.M."/>
            <person name="Sykes S.M."/>
            <person name="Teixeira M.M."/>
            <person name="Vallejo M.C."/>
            <person name="Walter M.E."/>
            <person name="Yandava C."/>
            <person name="Young S."/>
            <person name="Zeng Q."/>
            <person name="Zucker J."/>
            <person name="Felipe M.S."/>
            <person name="Goldman G.H."/>
            <person name="Haas B.J."/>
            <person name="McEwen J.G."/>
            <person name="Nino-Vega G."/>
            <person name="Puccia R."/>
            <person name="San-Blas G."/>
            <person name="Soares C.M."/>
            <person name="Birren B.W."/>
            <person name="Cuomo C.A."/>
        </authorList>
    </citation>
    <scope>NUCLEOTIDE SEQUENCE [LARGE SCALE GENOMIC DNA]</scope>
    <source>
        <strain evidence="2">ATCC MYA-826 / Pb01</strain>
    </source>
</reference>
<dbReference type="Proteomes" id="UP000002059">
    <property type="component" value="Partially assembled WGS sequence"/>
</dbReference>
<dbReference type="RefSeq" id="XP_002794318.2">
    <property type="nucleotide sequence ID" value="XM_002794272.2"/>
</dbReference>
<dbReference type="EMBL" id="KN294000">
    <property type="protein sequence ID" value="EEH41990.2"/>
    <property type="molecule type" value="Genomic_DNA"/>
</dbReference>
<organism evidence="1 2">
    <name type="scientific">Paracoccidioides lutzii (strain ATCC MYA-826 / Pb01)</name>
    <name type="common">Paracoccidioides brasiliensis</name>
    <dbReference type="NCBI Taxonomy" id="502779"/>
    <lineage>
        <taxon>Eukaryota</taxon>
        <taxon>Fungi</taxon>
        <taxon>Dikarya</taxon>
        <taxon>Ascomycota</taxon>
        <taxon>Pezizomycotina</taxon>
        <taxon>Eurotiomycetes</taxon>
        <taxon>Eurotiomycetidae</taxon>
        <taxon>Onygenales</taxon>
        <taxon>Ajellomycetaceae</taxon>
        <taxon>Paracoccidioides</taxon>
    </lineage>
</organism>
<evidence type="ECO:0000313" key="2">
    <source>
        <dbReference type="Proteomes" id="UP000002059"/>
    </source>
</evidence>
<evidence type="ECO:0000313" key="1">
    <source>
        <dbReference type="EMBL" id="EEH41990.2"/>
    </source>
</evidence>
<sequence>MDISYRSGNAPRKRLPTHSVWRCFNLTTFPIISCWPFPPPPLHLPRSWVGLFTTIRSSSQVGWTDVIVLAKRDCYRGNFPAAITIVGNPNPLIASSKCVRGCRCSAAAAGGA</sequence>
<dbReference type="GeneID" id="9097369"/>
<name>C1GZG7_PARBA</name>
<proteinExistence type="predicted"/>
<dbReference type="VEuPathDB" id="FungiDB:PAAG_03911"/>
<dbReference type="HOGENOM" id="CLU_2146630_0_0_1"/>
<dbReference type="AlphaFoldDB" id="C1GZG7"/>
<dbReference type="KEGG" id="pbl:PAAG_03911"/>
<keyword evidence="2" id="KW-1185">Reference proteome</keyword>